<organism evidence="2 3">
    <name type="scientific">Amycolatopsis albidoflavus</name>
    <dbReference type="NCBI Taxonomy" id="102226"/>
    <lineage>
        <taxon>Bacteria</taxon>
        <taxon>Bacillati</taxon>
        <taxon>Actinomycetota</taxon>
        <taxon>Actinomycetes</taxon>
        <taxon>Pseudonocardiales</taxon>
        <taxon>Pseudonocardiaceae</taxon>
        <taxon>Amycolatopsis</taxon>
    </lineage>
</organism>
<dbReference type="SUPFAM" id="SSF56112">
    <property type="entry name" value="Protein kinase-like (PK-like)"/>
    <property type="match status" value="1"/>
</dbReference>
<evidence type="ECO:0000313" key="2">
    <source>
        <dbReference type="EMBL" id="MFD2487033.1"/>
    </source>
</evidence>
<dbReference type="InterPro" id="IPR051678">
    <property type="entry name" value="AGP_Transferase"/>
</dbReference>
<dbReference type="InterPro" id="IPR011009">
    <property type="entry name" value="Kinase-like_dom_sf"/>
</dbReference>
<proteinExistence type="predicted"/>
<evidence type="ECO:0000313" key="3">
    <source>
        <dbReference type="Proteomes" id="UP001597542"/>
    </source>
</evidence>
<dbReference type="EMBL" id="JBHUKQ010000024">
    <property type="protein sequence ID" value="MFD2487033.1"/>
    <property type="molecule type" value="Genomic_DNA"/>
</dbReference>
<evidence type="ECO:0000259" key="1">
    <source>
        <dbReference type="Pfam" id="PF01636"/>
    </source>
</evidence>
<dbReference type="InterPro" id="IPR002575">
    <property type="entry name" value="Aminoglycoside_PTrfase"/>
</dbReference>
<keyword evidence="3" id="KW-1185">Reference proteome</keyword>
<comment type="caution">
    <text evidence="2">The sequence shown here is derived from an EMBL/GenBank/DDBJ whole genome shotgun (WGS) entry which is preliminary data.</text>
</comment>
<dbReference type="Pfam" id="PF01636">
    <property type="entry name" value="APH"/>
    <property type="match status" value="1"/>
</dbReference>
<dbReference type="RefSeq" id="WP_344267588.1">
    <property type="nucleotide sequence ID" value="NZ_BAAAHV010000005.1"/>
</dbReference>
<dbReference type="Gene3D" id="3.90.1200.10">
    <property type="match status" value="1"/>
</dbReference>
<feature type="domain" description="Aminoglycoside phosphotransferase" evidence="1">
    <location>
        <begin position="40"/>
        <end position="250"/>
    </location>
</feature>
<accession>A0ABW5IDB3</accession>
<dbReference type="Proteomes" id="UP001597542">
    <property type="component" value="Unassembled WGS sequence"/>
</dbReference>
<dbReference type="PANTHER" id="PTHR21310">
    <property type="entry name" value="AMINOGLYCOSIDE PHOSPHOTRANSFERASE-RELATED-RELATED"/>
    <property type="match status" value="1"/>
</dbReference>
<reference evidence="3" key="1">
    <citation type="journal article" date="2019" name="Int. J. Syst. Evol. Microbiol.">
        <title>The Global Catalogue of Microorganisms (GCM) 10K type strain sequencing project: providing services to taxonomists for standard genome sequencing and annotation.</title>
        <authorList>
            <consortium name="The Broad Institute Genomics Platform"/>
            <consortium name="The Broad Institute Genome Sequencing Center for Infectious Disease"/>
            <person name="Wu L."/>
            <person name="Ma J."/>
        </authorList>
    </citation>
    <scope>NUCLEOTIDE SEQUENCE [LARGE SCALE GENOMIC DNA]</scope>
    <source>
        <strain evidence="3">CGMCC 4.7638</strain>
    </source>
</reference>
<name>A0ABW5IDB3_9PSEU</name>
<gene>
    <name evidence="2" type="ORF">ACFSUT_42640</name>
</gene>
<protein>
    <submittedName>
        <fullName evidence="2">Phosphotransferase family protein</fullName>
    </submittedName>
</protein>
<sequence>MDFQPKDRPSDAFQQALTAEQIELLCRRALGSDVRSAVEIGWGGYNNTYRVELADGPAILRVAPEPARQTRIEHQFMRNEYLAAPYFAPIAPLMPRTLAADFTHQVIGRDYVLQAVLPGEPGPEILSGFEPEERAPYFRQLGDITRAIHDVRGPGFGVVAGPHFATWSEALVSYFEDNAADVEDLGLDGSDLRTMAAWAKRDAALLDEITEPRLMHGDLWHVNVMLTPELEIVGVFDHDRSWWGDPAADWTIRMASVKTGSKRDWFWDTYGRPDESPSARRRALYYEARHLGAVRLERQRLKEKQTDETYADLAEILAALESERGV</sequence>